<dbReference type="PANTHER" id="PTHR18952">
    <property type="entry name" value="CARBONIC ANHYDRASE"/>
    <property type="match status" value="1"/>
</dbReference>
<evidence type="ECO:0000259" key="1">
    <source>
        <dbReference type="PROSITE" id="PS51144"/>
    </source>
</evidence>
<dbReference type="AlphaFoldDB" id="A0AAD3XMN8"/>
<dbReference type="InterPro" id="IPR023561">
    <property type="entry name" value="Carbonic_anhydrase_a-class"/>
</dbReference>
<dbReference type="GO" id="GO:0004089">
    <property type="term" value="F:carbonate dehydratase activity"/>
    <property type="evidence" value="ECO:0007669"/>
    <property type="project" value="InterPro"/>
</dbReference>
<dbReference type="InterPro" id="IPR041891">
    <property type="entry name" value="Alpha_CA_prokaryot-like"/>
</dbReference>
<protein>
    <recommendedName>
        <fullName evidence="1">Alpha-carbonic anhydrase domain-containing protein</fullName>
    </recommendedName>
</protein>
<dbReference type="SUPFAM" id="SSF51069">
    <property type="entry name" value="Carbonic anhydrase"/>
    <property type="match status" value="1"/>
</dbReference>
<accession>A0AAD3XMN8</accession>
<evidence type="ECO:0000313" key="3">
    <source>
        <dbReference type="Proteomes" id="UP001279734"/>
    </source>
</evidence>
<keyword evidence="3" id="KW-1185">Reference proteome</keyword>
<dbReference type="PROSITE" id="PS51144">
    <property type="entry name" value="ALPHA_CA_2"/>
    <property type="match status" value="1"/>
</dbReference>
<dbReference type="EMBL" id="BSYO01000009">
    <property type="protein sequence ID" value="GMH09915.1"/>
    <property type="molecule type" value="Genomic_DNA"/>
</dbReference>
<dbReference type="Gene3D" id="3.10.200.10">
    <property type="entry name" value="Alpha carbonic anhydrase"/>
    <property type="match status" value="1"/>
</dbReference>
<dbReference type="GO" id="GO:0008270">
    <property type="term" value="F:zinc ion binding"/>
    <property type="evidence" value="ECO:0007669"/>
    <property type="project" value="InterPro"/>
</dbReference>
<dbReference type="InterPro" id="IPR001148">
    <property type="entry name" value="CA_dom"/>
</dbReference>
<dbReference type="CDD" id="cd03124">
    <property type="entry name" value="alpha_CA_prokaryotic_like"/>
    <property type="match status" value="1"/>
</dbReference>
<dbReference type="PANTHER" id="PTHR18952:SF236">
    <property type="entry name" value="ALPHA CARBONIC ANHYDRASE 1, CHLOROPLASTIC"/>
    <property type="match status" value="1"/>
</dbReference>
<organism evidence="2 3">
    <name type="scientific">Nepenthes gracilis</name>
    <name type="common">Slender pitcher plant</name>
    <dbReference type="NCBI Taxonomy" id="150966"/>
    <lineage>
        <taxon>Eukaryota</taxon>
        <taxon>Viridiplantae</taxon>
        <taxon>Streptophyta</taxon>
        <taxon>Embryophyta</taxon>
        <taxon>Tracheophyta</taxon>
        <taxon>Spermatophyta</taxon>
        <taxon>Magnoliopsida</taxon>
        <taxon>eudicotyledons</taxon>
        <taxon>Gunneridae</taxon>
        <taxon>Pentapetalae</taxon>
        <taxon>Caryophyllales</taxon>
        <taxon>Nepenthaceae</taxon>
        <taxon>Nepenthes</taxon>
    </lineage>
</organism>
<gene>
    <name evidence="2" type="ORF">Nepgr_011756</name>
</gene>
<dbReference type="Pfam" id="PF00194">
    <property type="entry name" value="Carb_anhydrase"/>
    <property type="match status" value="1"/>
</dbReference>
<reference evidence="2" key="1">
    <citation type="submission" date="2023-05" db="EMBL/GenBank/DDBJ databases">
        <title>Nepenthes gracilis genome sequencing.</title>
        <authorList>
            <person name="Fukushima K."/>
        </authorList>
    </citation>
    <scope>NUCLEOTIDE SEQUENCE</scope>
    <source>
        <strain evidence="2">SING2019-196</strain>
    </source>
</reference>
<sequence length="146" mass="16627">MGRTYKKYPAELHQVHQAADGSIAVIGILYQYGHPDPLVAEIQPHLHLLADKNCGDHANDEIFLGKFDNELLRNWSRKYYRYPGSLTTPPCDEHVIWTVLTKVKTMSKEQVASLRAPLCPINKDNARPVQPLHGRKVQRYDGGIRD</sequence>
<dbReference type="Proteomes" id="UP001279734">
    <property type="component" value="Unassembled WGS sequence"/>
</dbReference>
<dbReference type="GO" id="GO:0006730">
    <property type="term" value="P:one-carbon metabolic process"/>
    <property type="evidence" value="ECO:0007669"/>
    <property type="project" value="TreeGrafter"/>
</dbReference>
<comment type="caution">
    <text evidence="2">The sequence shown here is derived from an EMBL/GenBank/DDBJ whole genome shotgun (WGS) entry which is preliminary data.</text>
</comment>
<name>A0AAD3XMN8_NEPGR</name>
<feature type="domain" description="Alpha-carbonic anhydrase" evidence="1">
    <location>
        <begin position="1"/>
        <end position="141"/>
    </location>
</feature>
<proteinExistence type="predicted"/>
<dbReference type="SMART" id="SM01057">
    <property type="entry name" value="Carb_anhydrase"/>
    <property type="match status" value="1"/>
</dbReference>
<dbReference type="InterPro" id="IPR036398">
    <property type="entry name" value="CA_dom_sf"/>
</dbReference>
<evidence type="ECO:0000313" key="2">
    <source>
        <dbReference type="EMBL" id="GMH09915.1"/>
    </source>
</evidence>